<protein>
    <submittedName>
        <fullName evidence="4">Putative C6 finger domain protein</fullName>
    </submittedName>
</protein>
<dbReference type="InterPro" id="IPR001138">
    <property type="entry name" value="Zn2Cys6_DnaBD"/>
</dbReference>
<dbReference type="GO" id="GO:0001228">
    <property type="term" value="F:DNA-binding transcription activator activity, RNA polymerase II-specific"/>
    <property type="evidence" value="ECO:0007669"/>
    <property type="project" value="TreeGrafter"/>
</dbReference>
<dbReference type="InterPro" id="IPR053157">
    <property type="entry name" value="Sterol_Uptake_Regulator"/>
</dbReference>
<dbReference type="Proteomes" id="UP000039046">
    <property type="component" value="Unassembled WGS sequence"/>
</dbReference>
<keyword evidence="5" id="KW-1185">Reference proteome</keyword>
<dbReference type="SMART" id="SM00066">
    <property type="entry name" value="GAL4"/>
    <property type="match status" value="1"/>
</dbReference>
<dbReference type="PANTHER" id="PTHR47784:SF4">
    <property type="entry name" value="ZN(II)2CYS6 TRANSCRIPTION FACTOR (EUROFUNG)"/>
    <property type="match status" value="1"/>
</dbReference>
<dbReference type="Pfam" id="PF00172">
    <property type="entry name" value="Zn_clus"/>
    <property type="match status" value="1"/>
</dbReference>
<keyword evidence="1" id="KW-0539">Nucleus</keyword>
<feature type="compositionally biased region" description="Basic residues" evidence="2">
    <location>
        <begin position="11"/>
        <end position="21"/>
    </location>
</feature>
<dbReference type="InterPro" id="IPR036864">
    <property type="entry name" value="Zn2-C6_fun-type_DNA-bd_sf"/>
</dbReference>
<dbReference type="EMBL" id="CDHN01000001">
    <property type="protein sequence ID" value="CEJ82376.1"/>
    <property type="molecule type" value="Genomic_DNA"/>
</dbReference>
<evidence type="ECO:0000256" key="2">
    <source>
        <dbReference type="SAM" id="MobiDB-lite"/>
    </source>
</evidence>
<proteinExistence type="predicted"/>
<reference evidence="4 5" key="1">
    <citation type="journal article" date="2015" name="Genome Announc.">
        <title>Draft Genome Sequence and Gene Annotation of the Entomopathogenic Fungus Verticillium hemipterigenum.</title>
        <authorList>
            <person name="Horn F."/>
            <person name="Habel A."/>
            <person name="Scharf D.H."/>
            <person name="Dworschak J."/>
            <person name="Brakhage A.A."/>
            <person name="Guthke R."/>
            <person name="Hertweck C."/>
            <person name="Linde J."/>
        </authorList>
    </citation>
    <scope>NUCLEOTIDE SEQUENCE [LARGE SCALE GENOMIC DNA]</scope>
</reference>
<feature type="domain" description="Zn(2)-C6 fungal-type" evidence="3">
    <location>
        <begin position="23"/>
        <end position="53"/>
    </location>
</feature>
<dbReference type="SUPFAM" id="SSF57701">
    <property type="entry name" value="Zn2/Cys6 DNA-binding domain"/>
    <property type="match status" value="1"/>
</dbReference>
<feature type="region of interest" description="Disordered" evidence="2">
    <location>
        <begin position="1"/>
        <end position="22"/>
    </location>
</feature>
<dbReference type="GO" id="GO:0008270">
    <property type="term" value="F:zinc ion binding"/>
    <property type="evidence" value="ECO:0007669"/>
    <property type="project" value="InterPro"/>
</dbReference>
<sequence>MSPLAPPATTKRTRRSHRRSRNGCAECKRRHIRCDERKPVCANCENAERPCCFPALEAAVDADSNESRQTSRSQTTESTNIIPTINSTTNNSYNAIWSAAPSLAFNAQHMALLHHASSVPSFQGPNRPALDIAVRRAVDCPYLLDQVLALTAFDLIHNADAGASLNLRRLATELQTRALASFTSLSDALAVDDTATAVPRFLFSGILGRHMLADTLIYGQTDFRGFMDSLINCLNLNRGITTVTPPARYYLRESEIGPMINVFVDAEMEISSEPPGSECDPLCSIVDGAGFDQKTTQIYRQAVGCLQRSFDFCRHLGEEQYPQVAAVFAVGVDAGFVDELRKCRPEALAVLAYFGVLLSRCQRFWAFCDAAPKMVRAIAKYLGEYWKDVLSWPLQAVEAA</sequence>
<dbReference type="STRING" id="1531966.A0A0A1SVR4"/>
<dbReference type="Gene3D" id="4.10.240.10">
    <property type="entry name" value="Zn(2)-C6 fungal-type DNA-binding domain"/>
    <property type="match status" value="1"/>
</dbReference>
<evidence type="ECO:0000259" key="3">
    <source>
        <dbReference type="PROSITE" id="PS50048"/>
    </source>
</evidence>
<evidence type="ECO:0000313" key="5">
    <source>
        <dbReference type="Proteomes" id="UP000039046"/>
    </source>
</evidence>
<evidence type="ECO:0000256" key="1">
    <source>
        <dbReference type="ARBA" id="ARBA00023242"/>
    </source>
</evidence>
<dbReference type="PROSITE" id="PS50048">
    <property type="entry name" value="ZN2_CY6_FUNGAL_2"/>
    <property type="match status" value="1"/>
</dbReference>
<dbReference type="CDD" id="cd00067">
    <property type="entry name" value="GAL4"/>
    <property type="match status" value="1"/>
</dbReference>
<dbReference type="HOGENOM" id="CLU_024934_2_0_1"/>
<feature type="region of interest" description="Disordered" evidence="2">
    <location>
        <begin position="63"/>
        <end position="83"/>
    </location>
</feature>
<gene>
    <name evidence="4" type="ORF">VHEMI02444</name>
</gene>
<name>A0A0A1SVR4_9HYPO</name>
<accession>A0A0A1SVR4</accession>
<dbReference type="PROSITE" id="PS00463">
    <property type="entry name" value="ZN2_CY6_FUNGAL_1"/>
    <property type="match status" value="1"/>
</dbReference>
<organism evidence="4 5">
    <name type="scientific">[Torrubiella] hemipterigena</name>
    <dbReference type="NCBI Taxonomy" id="1531966"/>
    <lineage>
        <taxon>Eukaryota</taxon>
        <taxon>Fungi</taxon>
        <taxon>Dikarya</taxon>
        <taxon>Ascomycota</taxon>
        <taxon>Pezizomycotina</taxon>
        <taxon>Sordariomycetes</taxon>
        <taxon>Hypocreomycetidae</taxon>
        <taxon>Hypocreales</taxon>
        <taxon>Clavicipitaceae</taxon>
        <taxon>Clavicipitaceae incertae sedis</taxon>
        <taxon>'Torrubiella' clade</taxon>
    </lineage>
</organism>
<evidence type="ECO:0000313" key="4">
    <source>
        <dbReference type="EMBL" id="CEJ82376.1"/>
    </source>
</evidence>
<feature type="compositionally biased region" description="Low complexity" evidence="2">
    <location>
        <begin position="67"/>
        <end position="83"/>
    </location>
</feature>
<dbReference type="PANTHER" id="PTHR47784">
    <property type="entry name" value="STEROL UPTAKE CONTROL PROTEIN 2"/>
    <property type="match status" value="1"/>
</dbReference>
<dbReference type="AlphaFoldDB" id="A0A0A1SVR4"/>